<sequence length="89" mass="9939">MTLSDYNPGSPSLKTAQQVLELFYDHYSVDKIKLVLLEVFQGYALNDKAGFLDLDISEQEVSEVFDGLIELIVAVQTLMEEGKVEGVKI</sequence>
<evidence type="ECO:0000313" key="2">
    <source>
        <dbReference type="Proteomes" id="UP000516439"/>
    </source>
</evidence>
<keyword evidence="2" id="KW-1185">Reference proteome</keyword>
<reference evidence="1 2" key="1">
    <citation type="submission" date="2020-09" db="EMBL/GenBank/DDBJ databases">
        <title>Pedobacter sp. SW-16 isolated from soil near Yeocheon.</title>
        <authorList>
            <person name="Im H.S."/>
            <person name="Joung Y."/>
            <person name="Lee S.-S."/>
        </authorList>
    </citation>
    <scope>NUCLEOTIDE SEQUENCE [LARGE SCALE GENOMIC DNA]</scope>
    <source>
        <strain evidence="1 2">SW-16</strain>
    </source>
</reference>
<dbReference type="Proteomes" id="UP000516439">
    <property type="component" value="Chromosome"/>
</dbReference>
<accession>A0ABX6TI22</accession>
<gene>
    <name evidence="1" type="ORF">H9N25_12995</name>
</gene>
<dbReference type="EMBL" id="CP061171">
    <property type="protein sequence ID" value="QNR82905.1"/>
    <property type="molecule type" value="Genomic_DNA"/>
</dbReference>
<organism evidence="1 2">
    <name type="scientific">Pedobacter riviphilus</name>
    <dbReference type="NCBI Taxonomy" id="2766984"/>
    <lineage>
        <taxon>Bacteria</taxon>
        <taxon>Pseudomonadati</taxon>
        <taxon>Bacteroidota</taxon>
        <taxon>Sphingobacteriia</taxon>
        <taxon>Sphingobacteriales</taxon>
        <taxon>Sphingobacteriaceae</taxon>
        <taxon>Pedobacter</taxon>
    </lineage>
</organism>
<evidence type="ECO:0000313" key="1">
    <source>
        <dbReference type="EMBL" id="QNR82905.1"/>
    </source>
</evidence>
<proteinExistence type="predicted"/>
<protein>
    <submittedName>
        <fullName evidence="1">Uncharacterized protein</fullName>
    </submittedName>
</protein>
<name>A0ABX6TI22_9SPHI</name>
<dbReference type="RefSeq" id="WP_190326158.1">
    <property type="nucleotide sequence ID" value="NZ_CP061171.1"/>
</dbReference>